<keyword evidence="1" id="KW-0560">Oxidoreductase</keyword>
<proteinExistence type="predicted"/>
<organism evidence="4 5">
    <name type="scientific">Streptomyces bugieae</name>
    <dbReference type="NCBI Taxonomy" id="3098223"/>
    <lineage>
        <taxon>Bacteria</taxon>
        <taxon>Bacillati</taxon>
        <taxon>Actinomycetota</taxon>
        <taxon>Actinomycetes</taxon>
        <taxon>Kitasatosporales</taxon>
        <taxon>Streptomycetaceae</taxon>
        <taxon>Streptomyces</taxon>
    </lineage>
</organism>
<accession>A0ABU7P4F0</accession>
<feature type="non-terminal residue" evidence="4">
    <location>
        <position position="111"/>
    </location>
</feature>
<feature type="domain" description="Aldehyde dehydrogenase" evidence="3">
    <location>
        <begin position="6"/>
        <end position="101"/>
    </location>
</feature>
<protein>
    <submittedName>
        <fullName evidence="4">Aldehyde dehydrogenase family protein</fullName>
    </submittedName>
</protein>
<dbReference type="RefSeq" id="WP_330824382.1">
    <property type="nucleotide sequence ID" value="NZ_JAZBJP010000134.1"/>
</dbReference>
<reference evidence="4 5" key="1">
    <citation type="submission" date="2023-12" db="EMBL/GenBank/DDBJ databases">
        <title>30 novel species of actinomycetes from the DSMZ collection.</title>
        <authorList>
            <person name="Nouioui I."/>
        </authorList>
    </citation>
    <scope>NUCLEOTIDE SEQUENCE [LARGE SCALE GENOMIC DNA]</scope>
    <source>
        <strain evidence="4 5">DSM 41528</strain>
    </source>
</reference>
<comment type="caution">
    <text evidence="4">The sequence shown here is derived from an EMBL/GenBank/DDBJ whole genome shotgun (WGS) entry which is preliminary data.</text>
</comment>
<feature type="region of interest" description="Disordered" evidence="2">
    <location>
        <begin position="1"/>
        <end position="41"/>
    </location>
</feature>
<evidence type="ECO:0000313" key="4">
    <source>
        <dbReference type="EMBL" id="MEE4425557.1"/>
    </source>
</evidence>
<dbReference type="SUPFAM" id="SSF53720">
    <property type="entry name" value="ALDH-like"/>
    <property type="match status" value="1"/>
</dbReference>
<dbReference type="InterPro" id="IPR016161">
    <property type="entry name" value="Ald_DH/histidinol_DH"/>
</dbReference>
<feature type="compositionally biased region" description="Polar residues" evidence="2">
    <location>
        <begin position="1"/>
        <end position="12"/>
    </location>
</feature>
<name>A0ABU7P4F0_9ACTN</name>
<evidence type="ECO:0000259" key="3">
    <source>
        <dbReference type="Pfam" id="PF00171"/>
    </source>
</evidence>
<evidence type="ECO:0000256" key="1">
    <source>
        <dbReference type="ARBA" id="ARBA00023002"/>
    </source>
</evidence>
<dbReference type="InterPro" id="IPR015590">
    <property type="entry name" value="Aldehyde_DH_dom"/>
</dbReference>
<sequence>MTSTSTNPSSGASGAIGFAETSAHEHNEIVQRAAQAGPGWAATPGPVRAAALRRIADALAHASRDLVAIADDETGLGTPRLTSEVARTTTQLRMFAEVIAHGAHLAHAGVT</sequence>
<keyword evidence="5" id="KW-1185">Reference proteome</keyword>
<gene>
    <name evidence="4" type="ORF">V2J85_40565</name>
</gene>
<dbReference type="Gene3D" id="3.40.605.10">
    <property type="entry name" value="Aldehyde Dehydrogenase, Chain A, domain 1"/>
    <property type="match status" value="1"/>
</dbReference>
<evidence type="ECO:0000256" key="2">
    <source>
        <dbReference type="SAM" id="MobiDB-lite"/>
    </source>
</evidence>
<dbReference type="Pfam" id="PF00171">
    <property type="entry name" value="Aldedh"/>
    <property type="match status" value="1"/>
</dbReference>
<dbReference type="EMBL" id="JAZBJP010000134">
    <property type="protein sequence ID" value="MEE4425557.1"/>
    <property type="molecule type" value="Genomic_DNA"/>
</dbReference>
<evidence type="ECO:0000313" key="5">
    <source>
        <dbReference type="Proteomes" id="UP001307760"/>
    </source>
</evidence>
<dbReference type="InterPro" id="IPR016162">
    <property type="entry name" value="Ald_DH_N"/>
</dbReference>
<dbReference type="Proteomes" id="UP001307760">
    <property type="component" value="Unassembled WGS sequence"/>
</dbReference>